<evidence type="ECO:0000313" key="2">
    <source>
        <dbReference type="Proteomes" id="UP000708208"/>
    </source>
</evidence>
<dbReference type="Proteomes" id="UP000708208">
    <property type="component" value="Unassembled WGS sequence"/>
</dbReference>
<feature type="non-terminal residue" evidence="1">
    <location>
        <position position="1"/>
    </location>
</feature>
<comment type="caution">
    <text evidence="1">The sequence shown here is derived from an EMBL/GenBank/DDBJ whole genome shotgun (WGS) entry which is preliminary data.</text>
</comment>
<keyword evidence="2" id="KW-1185">Reference proteome</keyword>
<gene>
    <name evidence="1" type="ORF">AFUS01_LOCUS8559</name>
</gene>
<proteinExistence type="predicted"/>
<protein>
    <submittedName>
        <fullName evidence="1">Uncharacterized protein</fullName>
    </submittedName>
</protein>
<reference evidence="1" key="1">
    <citation type="submission" date="2021-06" db="EMBL/GenBank/DDBJ databases">
        <authorList>
            <person name="Hodson N. C."/>
            <person name="Mongue J. A."/>
            <person name="Jaron S. K."/>
        </authorList>
    </citation>
    <scope>NUCLEOTIDE SEQUENCE</scope>
</reference>
<accession>A0A8J2P012</accession>
<name>A0A8J2P012_9HEXA</name>
<dbReference type="EMBL" id="CAJVCH010059687">
    <property type="protein sequence ID" value="CAG7719224.1"/>
    <property type="molecule type" value="Genomic_DNA"/>
</dbReference>
<evidence type="ECO:0000313" key="1">
    <source>
        <dbReference type="EMBL" id="CAG7719224.1"/>
    </source>
</evidence>
<organism evidence="1 2">
    <name type="scientific">Allacma fusca</name>
    <dbReference type="NCBI Taxonomy" id="39272"/>
    <lineage>
        <taxon>Eukaryota</taxon>
        <taxon>Metazoa</taxon>
        <taxon>Ecdysozoa</taxon>
        <taxon>Arthropoda</taxon>
        <taxon>Hexapoda</taxon>
        <taxon>Collembola</taxon>
        <taxon>Symphypleona</taxon>
        <taxon>Sminthuridae</taxon>
        <taxon>Allacma</taxon>
    </lineage>
</organism>
<sequence length="15" mass="1690">IQIGDFPQDPGRYPS</sequence>